<dbReference type="Pfam" id="PF14478">
    <property type="entry name" value="DUF4430"/>
    <property type="match status" value="1"/>
</dbReference>
<dbReference type="InterPro" id="IPR027954">
    <property type="entry name" value="Transcobalamin-like_C"/>
</dbReference>
<protein>
    <submittedName>
        <fullName evidence="4">Uncharacterized protein DUF4430</fullName>
    </submittedName>
</protein>
<dbReference type="InterPro" id="IPR013783">
    <property type="entry name" value="Ig-like_fold"/>
</dbReference>
<organism evidence="3 5">
    <name type="scientific">Kurthia zopfii</name>
    <dbReference type="NCBI Taxonomy" id="1650"/>
    <lineage>
        <taxon>Bacteria</taxon>
        <taxon>Bacillati</taxon>
        <taxon>Bacillota</taxon>
        <taxon>Bacilli</taxon>
        <taxon>Bacillales</taxon>
        <taxon>Caryophanaceae</taxon>
        <taxon>Kurthia</taxon>
    </lineage>
</organism>
<comment type="caution">
    <text evidence="3">The sequence shown here is derived from an EMBL/GenBank/DDBJ whole genome shotgun (WGS) entry which is preliminary data.</text>
</comment>
<evidence type="ECO:0000313" key="5">
    <source>
        <dbReference type="Proteomes" id="UP000254330"/>
    </source>
</evidence>
<dbReference type="RefSeq" id="WP_109350307.1">
    <property type="nucleotide sequence ID" value="NZ_BJUE01000025.1"/>
</dbReference>
<proteinExistence type="predicted"/>
<feature type="compositionally biased region" description="Acidic residues" evidence="1">
    <location>
        <begin position="158"/>
        <end position="169"/>
    </location>
</feature>
<evidence type="ECO:0000313" key="6">
    <source>
        <dbReference type="Proteomes" id="UP000294641"/>
    </source>
</evidence>
<feature type="compositionally biased region" description="Basic and acidic residues" evidence="1">
    <location>
        <begin position="56"/>
        <end position="104"/>
    </location>
</feature>
<dbReference type="Proteomes" id="UP000294641">
    <property type="component" value="Unassembled WGS sequence"/>
</dbReference>
<accession>A0A8B4QB51</accession>
<keyword evidence="6" id="KW-1185">Reference proteome</keyword>
<evidence type="ECO:0000313" key="3">
    <source>
        <dbReference type="EMBL" id="STX09941.1"/>
    </source>
</evidence>
<dbReference type="EMBL" id="SNZG01000029">
    <property type="protein sequence ID" value="TDR35730.1"/>
    <property type="molecule type" value="Genomic_DNA"/>
</dbReference>
<dbReference type="EMBL" id="UGNP01000001">
    <property type="protein sequence ID" value="STX09941.1"/>
    <property type="molecule type" value="Genomic_DNA"/>
</dbReference>
<evidence type="ECO:0000313" key="4">
    <source>
        <dbReference type="EMBL" id="TDR35730.1"/>
    </source>
</evidence>
<dbReference type="Proteomes" id="UP000254330">
    <property type="component" value="Unassembled WGS sequence"/>
</dbReference>
<evidence type="ECO:0000259" key="2">
    <source>
        <dbReference type="Pfam" id="PF14478"/>
    </source>
</evidence>
<reference evidence="3 5" key="1">
    <citation type="submission" date="2018-06" db="EMBL/GenBank/DDBJ databases">
        <authorList>
            <consortium name="Pathogen Informatics"/>
            <person name="Doyle S."/>
        </authorList>
    </citation>
    <scope>NUCLEOTIDE SEQUENCE [LARGE SCALE GENOMIC DNA]</scope>
    <source>
        <strain evidence="3 5">NCTC10597</strain>
    </source>
</reference>
<feature type="compositionally biased region" description="Basic and acidic residues" evidence="1">
    <location>
        <begin position="113"/>
        <end position="136"/>
    </location>
</feature>
<dbReference type="AlphaFoldDB" id="A0A8B4QB51"/>
<reference evidence="4 6" key="2">
    <citation type="submission" date="2019-03" db="EMBL/GenBank/DDBJ databases">
        <title>Genomic Encyclopedia of Type Strains, Phase IV (KMG-IV): sequencing the most valuable type-strain genomes for metagenomic binning, comparative biology and taxonomic classification.</title>
        <authorList>
            <person name="Goeker M."/>
        </authorList>
    </citation>
    <scope>NUCLEOTIDE SEQUENCE [LARGE SCALE GENOMIC DNA]</scope>
    <source>
        <strain evidence="4 6">DSM 20580</strain>
    </source>
</reference>
<evidence type="ECO:0000256" key="1">
    <source>
        <dbReference type="SAM" id="MobiDB-lite"/>
    </source>
</evidence>
<dbReference type="OrthoDB" id="1938099at2"/>
<feature type="domain" description="Transcobalamin-like C-terminal" evidence="2">
    <location>
        <begin position="640"/>
        <end position="677"/>
    </location>
</feature>
<dbReference type="Gene3D" id="2.60.40.10">
    <property type="entry name" value="Immunoglobulins"/>
    <property type="match status" value="1"/>
</dbReference>
<feature type="compositionally biased region" description="Low complexity" evidence="1">
    <location>
        <begin position="143"/>
        <end position="157"/>
    </location>
</feature>
<sequence>MKKWWKPKYFYFLAAFILILSIMTVGFANSKQAIPNNPLDNTLELASSKLMVTSFDGEKEASSSKGQSSKEEESKSEENNSETAKNKNEKKPDEFDEQAKEDRLPSGTLKNPSNKENKVNQNKEEQSNQKPNDKNENSLNKPNSGNTTNQNSTQSENSSEDDHDDVEIVDGDRDDNSYFITSINNGETVSEEEYAFSITHKNEKAKVLSTIVTVNSVEVEDFTGTIQLVEGENKVTVTVLYDEPKKTVTRKYTIYLAKNDIIINTTLKKINHTTEPQFNFQADAHYNDESVAIEAYMNGTSLTKKSDGSYTVALQEGEQTVELVARYNGQEKKAQYLINYEKKQSQIQFLTDLQNGSTTSAEITFYAEATVDEENIPMTATLNGEKLKEYNHLYSDLLKEGKNLITISAQNGNDQNSLTYTIYYKKPADENNGSVIPDDKNGPIITTDLKNNLQVHGTKKNFNVWATTSDGIRIQASGVTVHNNGKAVPVIWDDAEKTSYRLELQQGKNTVVIKAWDKEGRLATKTYTVFAKNLEGGDPIGNITMSIQAPVVGLPTIIAPQSVPIYEGVNGAYVLDQFLKKNGFGYTKTGTLDASFYLASISKVGMASKLKVPADLVQKVENSTLTYDWTNFDPNSLGEFDLTSGSGWVYSVNGDFPNYGFADARFQSGDVVKIQFTLMYGKDTGFANGGGAVEK</sequence>
<gene>
    <name evidence="4" type="ORF">DFR61_1292</name>
    <name evidence="3" type="ORF">NCTC10597_01648</name>
</gene>
<feature type="region of interest" description="Disordered" evidence="1">
    <location>
        <begin position="56"/>
        <end position="175"/>
    </location>
</feature>
<name>A0A8B4QB51_9BACL</name>